<evidence type="ECO:0000259" key="10">
    <source>
        <dbReference type="PROSITE" id="PS51012"/>
    </source>
</evidence>
<feature type="domain" description="ABC transmembrane type-2" evidence="10">
    <location>
        <begin position="34"/>
        <end position="252"/>
    </location>
</feature>
<dbReference type="InterPro" id="IPR000412">
    <property type="entry name" value="ABC_2_transport"/>
</dbReference>
<keyword evidence="4 9" id="KW-1003">Cell membrane</keyword>
<keyword evidence="3 9" id="KW-0813">Transport</keyword>
<comment type="subcellular location">
    <subcellularLocation>
        <location evidence="1">Cell inner membrane</location>
        <topology evidence="1">Multi-pass membrane protein</topology>
    </subcellularLocation>
    <subcellularLocation>
        <location evidence="9">Cell membrane</location>
        <topology evidence="9">Multi-pass membrane protein</topology>
    </subcellularLocation>
</comment>
<dbReference type="Pfam" id="PF01061">
    <property type="entry name" value="ABC2_membrane"/>
    <property type="match status" value="1"/>
</dbReference>
<organism evidence="11 12">
    <name type="scientific">Mediterraneibacter hominis</name>
    <dbReference type="NCBI Taxonomy" id="2763054"/>
    <lineage>
        <taxon>Bacteria</taxon>
        <taxon>Bacillati</taxon>
        <taxon>Bacillota</taxon>
        <taxon>Clostridia</taxon>
        <taxon>Lachnospirales</taxon>
        <taxon>Lachnospiraceae</taxon>
        <taxon>Mediterraneibacter</taxon>
    </lineage>
</organism>
<proteinExistence type="inferred from homology"/>
<comment type="caution">
    <text evidence="11">The sequence shown here is derived from an EMBL/GenBank/DDBJ whole genome shotgun (WGS) entry which is preliminary data.</text>
</comment>
<evidence type="ECO:0000256" key="4">
    <source>
        <dbReference type="ARBA" id="ARBA00022475"/>
    </source>
</evidence>
<dbReference type="Proteomes" id="UP000652477">
    <property type="component" value="Unassembled WGS sequence"/>
</dbReference>
<evidence type="ECO:0000256" key="2">
    <source>
        <dbReference type="ARBA" id="ARBA00007783"/>
    </source>
</evidence>
<evidence type="ECO:0000256" key="7">
    <source>
        <dbReference type="ARBA" id="ARBA00022989"/>
    </source>
</evidence>
<comment type="similarity">
    <text evidence="2 9">Belongs to the ABC-2 integral membrane protein family.</text>
</comment>
<dbReference type="InterPro" id="IPR047817">
    <property type="entry name" value="ABC2_TM_bact-type"/>
</dbReference>
<evidence type="ECO:0000256" key="1">
    <source>
        <dbReference type="ARBA" id="ARBA00004429"/>
    </source>
</evidence>
<evidence type="ECO:0000256" key="3">
    <source>
        <dbReference type="ARBA" id="ARBA00022448"/>
    </source>
</evidence>
<evidence type="ECO:0000313" key="12">
    <source>
        <dbReference type="Proteomes" id="UP000652477"/>
    </source>
</evidence>
<keyword evidence="12" id="KW-1185">Reference proteome</keyword>
<dbReference type="InterPro" id="IPR013525">
    <property type="entry name" value="ABC2_TM"/>
</dbReference>
<evidence type="ECO:0000313" key="11">
    <source>
        <dbReference type="EMBL" id="MBC5689803.1"/>
    </source>
</evidence>
<keyword evidence="5" id="KW-0997">Cell inner membrane</keyword>
<evidence type="ECO:0000256" key="5">
    <source>
        <dbReference type="ARBA" id="ARBA00022519"/>
    </source>
</evidence>
<dbReference type="GO" id="GO:0140359">
    <property type="term" value="F:ABC-type transporter activity"/>
    <property type="evidence" value="ECO:0007669"/>
    <property type="project" value="InterPro"/>
</dbReference>
<sequence>MTEKERNEKRRQYIFVIQELTSREIKRKYSRSYLGILWSVLNPLLSMTVLSLIFSQLFKRSIENFPIYYLTGYILWQMFTGATNAAMTTLVDNKNMLIKVRLPMEIFVIARVYTALTNLGYSGLAYMVMLVVFQVTPQITMLFFPCIVLCLLFFTMGISFVLAEAYVFFGDVKHLYSVLLTLWMYCSAIFYPIENLEGVIRTVIEFNPIYNYIDAMRSIMMYGVMPPVWEIIRMAVWAAVVYAAGYYIFRKNKNKVMQKI</sequence>
<feature type="transmembrane region" description="Helical" evidence="9">
    <location>
        <begin position="139"/>
        <end position="163"/>
    </location>
</feature>
<protein>
    <recommendedName>
        <fullName evidence="9">Transport permease protein</fullName>
    </recommendedName>
</protein>
<dbReference type="EMBL" id="JACOPF010000002">
    <property type="protein sequence ID" value="MBC5689803.1"/>
    <property type="molecule type" value="Genomic_DNA"/>
</dbReference>
<dbReference type="PIRSF" id="PIRSF006648">
    <property type="entry name" value="DrrB"/>
    <property type="match status" value="1"/>
</dbReference>
<dbReference type="PROSITE" id="PS51012">
    <property type="entry name" value="ABC_TM2"/>
    <property type="match status" value="1"/>
</dbReference>
<gene>
    <name evidence="11" type="ORF">H8S37_12840</name>
</gene>
<dbReference type="PANTHER" id="PTHR30413">
    <property type="entry name" value="INNER MEMBRANE TRANSPORT PERMEASE"/>
    <property type="match status" value="1"/>
</dbReference>
<dbReference type="AlphaFoldDB" id="A0A923LJ53"/>
<evidence type="ECO:0000256" key="9">
    <source>
        <dbReference type="RuleBase" id="RU361157"/>
    </source>
</evidence>
<feature type="transmembrane region" description="Helical" evidence="9">
    <location>
        <begin position="175"/>
        <end position="193"/>
    </location>
</feature>
<feature type="transmembrane region" description="Helical" evidence="9">
    <location>
        <begin position="33"/>
        <end position="55"/>
    </location>
</feature>
<dbReference type="GO" id="GO:0015920">
    <property type="term" value="P:lipopolysaccharide transport"/>
    <property type="evidence" value="ECO:0007669"/>
    <property type="project" value="TreeGrafter"/>
</dbReference>
<feature type="transmembrane region" description="Helical" evidence="9">
    <location>
        <begin position="231"/>
        <end position="249"/>
    </location>
</feature>
<reference evidence="11" key="1">
    <citation type="submission" date="2020-08" db="EMBL/GenBank/DDBJ databases">
        <title>Genome public.</title>
        <authorList>
            <person name="Liu C."/>
            <person name="Sun Q."/>
        </authorList>
    </citation>
    <scope>NUCLEOTIDE SEQUENCE</scope>
    <source>
        <strain evidence="11">NSJ-55</strain>
    </source>
</reference>
<accession>A0A923LJ53</accession>
<evidence type="ECO:0000256" key="6">
    <source>
        <dbReference type="ARBA" id="ARBA00022692"/>
    </source>
</evidence>
<feature type="transmembrane region" description="Helical" evidence="9">
    <location>
        <begin position="112"/>
        <end position="133"/>
    </location>
</feature>
<name>A0A923LJ53_9FIRM</name>
<keyword evidence="6 9" id="KW-0812">Transmembrane</keyword>
<feature type="transmembrane region" description="Helical" evidence="9">
    <location>
        <begin position="67"/>
        <end position="91"/>
    </location>
</feature>
<dbReference type="GO" id="GO:0043190">
    <property type="term" value="C:ATP-binding cassette (ABC) transporter complex"/>
    <property type="evidence" value="ECO:0007669"/>
    <property type="project" value="InterPro"/>
</dbReference>
<keyword evidence="7 9" id="KW-1133">Transmembrane helix</keyword>
<keyword evidence="8 9" id="KW-0472">Membrane</keyword>
<evidence type="ECO:0000256" key="8">
    <source>
        <dbReference type="ARBA" id="ARBA00023136"/>
    </source>
</evidence>
<dbReference type="PANTHER" id="PTHR30413:SF8">
    <property type="entry name" value="TRANSPORT PERMEASE PROTEIN"/>
    <property type="match status" value="1"/>
</dbReference>